<comment type="caution">
    <text evidence="7">The sequence shown here is derived from an EMBL/GenBank/DDBJ whole genome shotgun (WGS) entry which is preliminary data.</text>
</comment>
<dbReference type="PANTHER" id="PTHR42893">
    <property type="entry name" value="PROTEIN DETOXIFICATION 44, CHLOROPLASTIC-RELATED"/>
    <property type="match status" value="1"/>
</dbReference>
<accession>A0A4V2UZZ1</accession>
<dbReference type="GO" id="GO:0042910">
    <property type="term" value="F:xenobiotic transmembrane transporter activity"/>
    <property type="evidence" value="ECO:0007669"/>
    <property type="project" value="InterPro"/>
</dbReference>
<evidence type="ECO:0000313" key="8">
    <source>
        <dbReference type="Proteomes" id="UP000295678"/>
    </source>
</evidence>
<evidence type="ECO:0000256" key="3">
    <source>
        <dbReference type="ARBA" id="ARBA00022692"/>
    </source>
</evidence>
<dbReference type="Proteomes" id="UP000295678">
    <property type="component" value="Unassembled WGS sequence"/>
</dbReference>
<feature type="transmembrane region" description="Helical" evidence="6">
    <location>
        <begin position="410"/>
        <end position="429"/>
    </location>
</feature>
<keyword evidence="8" id="KW-1185">Reference proteome</keyword>
<evidence type="ECO:0000313" key="7">
    <source>
        <dbReference type="EMBL" id="TCT13219.1"/>
    </source>
</evidence>
<reference evidence="7 8" key="1">
    <citation type="submission" date="2019-03" db="EMBL/GenBank/DDBJ databases">
        <title>Genomic Encyclopedia of Type Strains, Phase IV (KMG-IV): sequencing the most valuable type-strain genomes for metagenomic binning, comparative biology and taxonomic classification.</title>
        <authorList>
            <person name="Goeker M."/>
        </authorList>
    </citation>
    <scope>NUCLEOTIDE SEQUENCE [LARGE SCALE GENOMIC DNA]</scope>
    <source>
        <strain evidence="7 8">DSM 19345</strain>
    </source>
</reference>
<sequence length="441" mass="46476">MSRVLPFEVTHRSVLAIAVPMTLAHLSTPLLGIVDTAVIGRLGRADLLGGIAVGSVIFSILFTTFNFLRSGTTGLTAQAVGAGDAVAETAALYRAGLIGLAAGLLVIVLQAPILAVSLASMGASGEVERAVSVYFSIRILGAPFALLNYAILGWFLGRGQAVTGLALQLLLNCLNMALNATFVLWLDWGVAGVAWGTVIGEAVTAVSGVALCARTLARGFGIPGPLLFARDGLMRTFAINRDIMVRSFSLLFAFALFTSASARQGDVALAANAVLMNFFLLGGYFLDGFATAAEQLAGRAVGARYRPAFSRAVRLTFVWGAGLAIVLSAVLLIGGPLFIDILTTNEEIRRTARVYLVWAALTPLLGVAAFEFDGVFIGATWSDDMRNMMLVSLAAYVVAWQVATPHLGNHGLWLAIAVFLVVRGATLALRYPVRLARTFPG</sequence>
<dbReference type="EMBL" id="SMAK01000001">
    <property type="protein sequence ID" value="TCT13219.1"/>
    <property type="molecule type" value="Genomic_DNA"/>
</dbReference>
<feature type="transmembrane region" description="Helical" evidence="6">
    <location>
        <begin position="268"/>
        <end position="291"/>
    </location>
</feature>
<keyword evidence="5 6" id="KW-0472">Membrane</keyword>
<dbReference type="Pfam" id="PF01554">
    <property type="entry name" value="MatE"/>
    <property type="match status" value="2"/>
</dbReference>
<feature type="transmembrane region" description="Helical" evidence="6">
    <location>
        <begin position="133"/>
        <end position="157"/>
    </location>
</feature>
<feature type="transmembrane region" description="Helical" evidence="6">
    <location>
        <begin position="48"/>
        <end position="68"/>
    </location>
</feature>
<dbReference type="GO" id="GO:0015297">
    <property type="term" value="F:antiporter activity"/>
    <property type="evidence" value="ECO:0007669"/>
    <property type="project" value="InterPro"/>
</dbReference>
<evidence type="ECO:0000256" key="2">
    <source>
        <dbReference type="ARBA" id="ARBA00010199"/>
    </source>
</evidence>
<feature type="transmembrane region" description="Helical" evidence="6">
    <location>
        <begin position="388"/>
        <end position="404"/>
    </location>
</feature>
<name>A0A4V2UZZ1_9HYPH</name>
<comment type="subcellular location">
    <subcellularLocation>
        <location evidence="1">Membrane</location>
        <topology evidence="1">Multi-pass membrane protein</topology>
    </subcellularLocation>
</comment>
<evidence type="ECO:0000256" key="1">
    <source>
        <dbReference type="ARBA" id="ARBA00004141"/>
    </source>
</evidence>
<organism evidence="7 8">
    <name type="scientific">Tepidamorphus gemmatus</name>
    <dbReference type="NCBI Taxonomy" id="747076"/>
    <lineage>
        <taxon>Bacteria</taxon>
        <taxon>Pseudomonadati</taxon>
        <taxon>Pseudomonadota</taxon>
        <taxon>Alphaproteobacteria</taxon>
        <taxon>Hyphomicrobiales</taxon>
        <taxon>Tepidamorphaceae</taxon>
        <taxon>Tepidamorphus</taxon>
    </lineage>
</organism>
<feature type="transmembrane region" description="Helical" evidence="6">
    <location>
        <begin position="312"/>
        <end position="335"/>
    </location>
</feature>
<feature type="transmembrane region" description="Helical" evidence="6">
    <location>
        <begin position="97"/>
        <end position="121"/>
    </location>
</feature>
<dbReference type="GO" id="GO:0005886">
    <property type="term" value="C:plasma membrane"/>
    <property type="evidence" value="ECO:0007669"/>
    <property type="project" value="TreeGrafter"/>
</dbReference>
<evidence type="ECO:0000256" key="6">
    <source>
        <dbReference type="SAM" id="Phobius"/>
    </source>
</evidence>
<protein>
    <submittedName>
        <fullName evidence="7">Putative MATE family efflux protein</fullName>
    </submittedName>
</protein>
<feature type="transmembrane region" description="Helical" evidence="6">
    <location>
        <begin position="192"/>
        <end position="213"/>
    </location>
</feature>
<gene>
    <name evidence="7" type="ORF">EDC22_10180</name>
</gene>
<dbReference type="InterPro" id="IPR044644">
    <property type="entry name" value="DinF-like"/>
</dbReference>
<feature type="transmembrane region" description="Helical" evidence="6">
    <location>
        <begin position="355"/>
        <end position="376"/>
    </location>
</feature>
<dbReference type="PANTHER" id="PTHR42893:SF46">
    <property type="entry name" value="PROTEIN DETOXIFICATION 44, CHLOROPLASTIC"/>
    <property type="match status" value="1"/>
</dbReference>
<dbReference type="RefSeq" id="WP_132804627.1">
    <property type="nucleotide sequence ID" value="NZ_SMAK01000001.1"/>
</dbReference>
<dbReference type="AlphaFoldDB" id="A0A4V2UZZ1"/>
<dbReference type="CDD" id="cd13136">
    <property type="entry name" value="MATE_DinF_like"/>
    <property type="match status" value="1"/>
</dbReference>
<feature type="transmembrane region" description="Helical" evidence="6">
    <location>
        <begin position="243"/>
        <end position="262"/>
    </location>
</feature>
<evidence type="ECO:0000256" key="5">
    <source>
        <dbReference type="ARBA" id="ARBA00023136"/>
    </source>
</evidence>
<keyword evidence="4 6" id="KW-1133">Transmembrane helix</keyword>
<dbReference type="OrthoDB" id="9789527at2"/>
<proteinExistence type="inferred from homology"/>
<comment type="similarity">
    <text evidence="2">Belongs to the multi antimicrobial extrusion (MATE) (TC 2.A.66.1) family.</text>
</comment>
<feature type="transmembrane region" description="Helical" evidence="6">
    <location>
        <begin position="169"/>
        <end position="186"/>
    </location>
</feature>
<keyword evidence="3 6" id="KW-0812">Transmembrane</keyword>
<evidence type="ECO:0000256" key="4">
    <source>
        <dbReference type="ARBA" id="ARBA00022989"/>
    </source>
</evidence>
<dbReference type="InterPro" id="IPR002528">
    <property type="entry name" value="MATE_fam"/>
</dbReference>
<dbReference type="NCBIfam" id="TIGR00797">
    <property type="entry name" value="matE"/>
    <property type="match status" value="1"/>
</dbReference>